<dbReference type="InterPro" id="IPR000198">
    <property type="entry name" value="RhoGAP_dom"/>
</dbReference>
<organism evidence="6 7">
    <name type="scientific">Polyplax serrata</name>
    <name type="common">Common mouse louse</name>
    <dbReference type="NCBI Taxonomy" id="468196"/>
    <lineage>
        <taxon>Eukaryota</taxon>
        <taxon>Metazoa</taxon>
        <taxon>Ecdysozoa</taxon>
        <taxon>Arthropoda</taxon>
        <taxon>Hexapoda</taxon>
        <taxon>Insecta</taxon>
        <taxon>Pterygota</taxon>
        <taxon>Neoptera</taxon>
        <taxon>Paraneoptera</taxon>
        <taxon>Psocodea</taxon>
        <taxon>Troctomorpha</taxon>
        <taxon>Phthiraptera</taxon>
        <taxon>Anoplura</taxon>
        <taxon>Polyplacidae</taxon>
        <taxon>Polyplax</taxon>
    </lineage>
</organism>
<dbReference type="Proteomes" id="UP001359485">
    <property type="component" value="Unassembled WGS sequence"/>
</dbReference>
<evidence type="ECO:0000313" key="6">
    <source>
        <dbReference type="EMBL" id="KAK6618201.1"/>
    </source>
</evidence>
<evidence type="ECO:0008006" key="8">
    <source>
        <dbReference type="Google" id="ProtNLM"/>
    </source>
</evidence>
<dbReference type="Pfam" id="PF00620">
    <property type="entry name" value="RhoGAP"/>
    <property type="match status" value="1"/>
</dbReference>
<sequence length="608" mass="69157">MAWELSLLPLFDEFRHVALTLQSDCTQEFLTFVCNQEQVRLKWKESVSECIRLKSELDICNTRISEFEKKLNRARVLLDIEKKRTSQAEKERDELREQVAQIDDILSTVRRAGDKLANETKEKLEKFLSTTHSKLKPNTETLGYRLDTIDEINSTGRYKMQGINSTSSSAHSASWSNHTGSLLSDLSYTRSEDNDLDASFSDRGGFKKPKRSLSPTDIHITRRRRSARLQNQVKKIQKSTSEQLVATTTVTVPKQGPVVAFSTIETFPEVATETKPSAPPKTSSDTDSDVTEAINCFTQNSSPNIYSKNRMFNRPHCFRNKTMLKPSEECGVCTKKITFGNKMLYCSDCRVMAHPECRERVPMPCLAIVSTPRSTSGTTIGDYCSKNSPMVPPLIVHCVFEVEARGLCEVGIYRIPGAERDVRALKDRFLRGKGICSLSGYDIHVICGTIKDFLRSLSEPLVTYSLWPEFIRASENKDPSDRAFALYQAVSQLPQPNRDTLAFMMQHLQKVSQSPDCKMSKSNLAKVFGPTIVGYSRMEPARNEMYIETAQQTQVIECLLDMPSEYWYNFVNDEPNENMQPTTPILSLNYRRMNRNKNRKVFNTPPVK</sequence>
<keyword evidence="7" id="KW-1185">Reference proteome</keyword>
<evidence type="ECO:0000259" key="5">
    <source>
        <dbReference type="PROSITE" id="PS50238"/>
    </source>
</evidence>
<dbReference type="Gene3D" id="1.10.555.10">
    <property type="entry name" value="Rho GTPase activation protein"/>
    <property type="match status" value="1"/>
</dbReference>
<dbReference type="PROSITE" id="PS00479">
    <property type="entry name" value="ZF_DAG_PE_1"/>
    <property type="match status" value="1"/>
</dbReference>
<gene>
    <name evidence="6" type="ORF">RUM44_002652</name>
</gene>
<dbReference type="PANTHER" id="PTHR46199:SF3">
    <property type="entry name" value="RAC GTPASE-ACTIVATING PROTEIN 1"/>
    <property type="match status" value="1"/>
</dbReference>
<feature type="domain" description="Rho-GAP" evidence="5">
    <location>
        <begin position="378"/>
        <end position="567"/>
    </location>
</feature>
<dbReference type="SUPFAM" id="SSF48350">
    <property type="entry name" value="GTPase activation domain, GAP"/>
    <property type="match status" value="1"/>
</dbReference>
<keyword evidence="3" id="KW-0175">Coiled coil</keyword>
<dbReference type="SMART" id="SM00324">
    <property type="entry name" value="RhoGAP"/>
    <property type="match status" value="1"/>
</dbReference>
<protein>
    <recommendedName>
        <fullName evidence="8">Rac GTPase-activating protein 1</fullName>
    </recommendedName>
</protein>
<dbReference type="CDD" id="cd20821">
    <property type="entry name" value="C1_MgcRacGAP"/>
    <property type="match status" value="1"/>
</dbReference>
<evidence type="ECO:0000313" key="7">
    <source>
        <dbReference type="Proteomes" id="UP001359485"/>
    </source>
</evidence>
<evidence type="ECO:0000256" key="2">
    <source>
        <dbReference type="ARBA" id="ARBA00022833"/>
    </source>
</evidence>
<reference evidence="6 7" key="1">
    <citation type="submission" date="2023-09" db="EMBL/GenBank/DDBJ databases">
        <title>Genomes of two closely related lineages of the louse Polyplax serrata with different host specificities.</title>
        <authorList>
            <person name="Martinu J."/>
            <person name="Tarabai H."/>
            <person name="Stefka J."/>
            <person name="Hypsa V."/>
        </authorList>
    </citation>
    <scope>NUCLEOTIDE SEQUENCE [LARGE SCALE GENOMIC DNA]</scope>
    <source>
        <strain evidence="6">98ZLc_SE</strain>
    </source>
</reference>
<comment type="caution">
    <text evidence="6">The sequence shown here is derived from an EMBL/GenBank/DDBJ whole genome shotgun (WGS) entry which is preliminary data.</text>
</comment>
<dbReference type="SUPFAM" id="SSF57889">
    <property type="entry name" value="Cysteine-rich domain"/>
    <property type="match status" value="1"/>
</dbReference>
<dbReference type="InterPro" id="IPR002219">
    <property type="entry name" value="PKC_DAG/PE"/>
</dbReference>
<dbReference type="Gene3D" id="3.30.60.20">
    <property type="match status" value="1"/>
</dbReference>
<name>A0ABR1AFC6_POLSC</name>
<dbReference type="PANTHER" id="PTHR46199">
    <property type="entry name" value="RAC GTPASE-ACTIVATING PROTEIN 1"/>
    <property type="match status" value="1"/>
</dbReference>
<dbReference type="EMBL" id="JAWJWF010000050">
    <property type="protein sequence ID" value="KAK6618201.1"/>
    <property type="molecule type" value="Genomic_DNA"/>
</dbReference>
<evidence type="ECO:0000256" key="3">
    <source>
        <dbReference type="SAM" id="Coils"/>
    </source>
</evidence>
<dbReference type="InterPro" id="IPR046349">
    <property type="entry name" value="C1-like_sf"/>
</dbReference>
<dbReference type="PROSITE" id="PS50081">
    <property type="entry name" value="ZF_DAG_PE_2"/>
    <property type="match status" value="1"/>
</dbReference>
<feature type="coiled-coil region" evidence="3">
    <location>
        <begin position="64"/>
        <end position="105"/>
    </location>
</feature>
<keyword evidence="2" id="KW-0862">Zinc</keyword>
<dbReference type="CDD" id="cd04382">
    <property type="entry name" value="RhoGAP_MgcRacGAP"/>
    <property type="match status" value="1"/>
</dbReference>
<evidence type="ECO:0000256" key="1">
    <source>
        <dbReference type="ARBA" id="ARBA00022723"/>
    </source>
</evidence>
<dbReference type="PROSITE" id="PS50238">
    <property type="entry name" value="RHOGAP"/>
    <property type="match status" value="1"/>
</dbReference>
<dbReference type="SMART" id="SM00109">
    <property type="entry name" value="C1"/>
    <property type="match status" value="1"/>
</dbReference>
<proteinExistence type="predicted"/>
<dbReference type="InterPro" id="IPR008936">
    <property type="entry name" value="Rho_GTPase_activation_prot"/>
</dbReference>
<evidence type="ECO:0000259" key="4">
    <source>
        <dbReference type="PROSITE" id="PS50081"/>
    </source>
</evidence>
<accession>A0ABR1AFC6</accession>
<keyword evidence="1" id="KW-0479">Metal-binding</keyword>
<feature type="domain" description="Phorbol-ester/DAG-type" evidence="4">
    <location>
        <begin position="315"/>
        <end position="365"/>
    </location>
</feature>